<proteinExistence type="predicted"/>
<dbReference type="Gene3D" id="1.20.90.10">
    <property type="entry name" value="Phospholipase A2 domain"/>
    <property type="match status" value="1"/>
</dbReference>
<comment type="caution">
    <text evidence="1">The sequence shown here is derived from an EMBL/GenBank/DDBJ whole genome shotgun (WGS) entry which is preliminary data.</text>
</comment>
<name>A0A815RVI2_9BILA</name>
<dbReference type="Pfam" id="PF06951">
    <property type="entry name" value="PLA2G12"/>
    <property type="match status" value="1"/>
</dbReference>
<protein>
    <submittedName>
        <fullName evidence="1">Uncharacterized protein</fullName>
    </submittedName>
</protein>
<dbReference type="OrthoDB" id="3935740at2759"/>
<dbReference type="Proteomes" id="UP000663891">
    <property type="component" value="Unassembled WGS sequence"/>
</dbReference>
<dbReference type="GO" id="GO:0005576">
    <property type="term" value="C:extracellular region"/>
    <property type="evidence" value="ECO:0007669"/>
    <property type="project" value="InterPro"/>
</dbReference>
<sequence>MNDTTLDFNNYQLINGGLPNSSKLKTGVHFYTINDQKKEENIISKTVQTSTDEDETEIYTNTNENESDYEELVSSTIATENFSTNDYSTTTDNEEYNDFYIITDTSANEDGSEVYINTNENEPGFEELVSSTILTENLSTNDHSVDTINEEYNDLYIVTDTSANEDDSELYTNIDHTKAEVISGTIVPSTFTVDDHLAGIENEENDNSHITVETNTDEAELEVHTYTNQNKFEDEEEFISNTIVTETSSINDYSTDSESEENDGLNMAVETSTNEDETEIYTNNNEDEFEEKEELASNTVLTETTKTNDIPETVINLMEYWDEPICHDDVCCCNSLCKRPVQKRRPESNGCGPKKFFLSGFIKLVGNFFEFTRACNTHDNCYGTCGKPRTSCDEAFLSDMISSCDENSGNWFSRQICQLTAKTFNAAVRRFGRDPFLHAQMDNCLCLTIGVRRDIN</sequence>
<dbReference type="AlphaFoldDB" id="A0A815RVI2"/>
<dbReference type="InterPro" id="IPR010711">
    <property type="entry name" value="PLA2G12"/>
</dbReference>
<reference evidence="1" key="1">
    <citation type="submission" date="2021-02" db="EMBL/GenBank/DDBJ databases">
        <authorList>
            <person name="Nowell W R."/>
        </authorList>
    </citation>
    <scope>NUCLEOTIDE SEQUENCE</scope>
</reference>
<evidence type="ECO:0000313" key="2">
    <source>
        <dbReference type="EMBL" id="CAF3598886.1"/>
    </source>
</evidence>
<accession>A0A815RVI2</accession>
<dbReference type="GO" id="GO:0050482">
    <property type="term" value="P:arachidonate secretion"/>
    <property type="evidence" value="ECO:0007669"/>
    <property type="project" value="InterPro"/>
</dbReference>
<evidence type="ECO:0000313" key="3">
    <source>
        <dbReference type="Proteomes" id="UP000663891"/>
    </source>
</evidence>
<organism evidence="1 3">
    <name type="scientific">Adineta steineri</name>
    <dbReference type="NCBI Taxonomy" id="433720"/>
    <lineage>
        <taxon>Eukaryota</taxon>
        <taxon>Metazoa</taxon>
        <taxon>Spiralia</taxon>
        <taxon>Gnathifera</taxon>
        <taxon>Rotifera</taxon>
        <taxon>Eurotatoria</taxon>
        <taxon>Bdelloidea</taxon>
        <taxon>Adinetida</taxon>
        <taxon>Adinetidae</taxon>
        <taxon>Adineta</taxon>
    </lineage>
</organism>
<dbReference type="EMBL" id="CAJOAY010000239">
    <property type="protein sequence ID" value="CAF3598886.1"/>
    <property type="molecule type" value="Genomic_DNA"/>
</dbReference>
<dbReference type="EMBL" id="CAJNON010001746">
    <property type="protein sequence ID" value="CAF1483115.1"/>
    <property type="molecule type" value="Genomic_DNA"/>
</dbReference>
<dbReference type="PANTHER" id="PTHR12824">
    <property type="entry name" value="GROUP XII SECRETORY PHOSPHOLIPASE A2 FAMILY MEMBER"/>
    <property type="match status" value="1"/>
</dbReference>
<dbReference type="SUPFAM" id="SSF48619">
    <property type="entry name" value="Phospholipase A2, PLA2"/>
    <property type="match status" value="1"/>
</dbReference>
<dbReference type="Proteomes" id="UP000663881">
    <property type="component" value="Unassembled WGS sequence"/>
</dbReference>
<evidence type="ECO:0000313" key="1">
    <source>
        <dbReference type="EMBL" id="CAF1483115.1"/>
    </source>
</evidence>
<dbReference type="GO" id="GO:0004623">
    <property type="term" value="F:phospholipase A2 activity"/>
    <property type="evidence" value="ECO:0007669"/>
    <property type="project" value="InterPro"/>
</dbReference>
<dbReference type="GO" id="GO:0016042">
    <property type="term" value="P:lipid catabolic process"/>
    <property type="evidence" value="ECO:0007669"/>
    <property type="project" value="InterPro"/>
</dbReference>
<dbReference type="InterPro" id="IPR036444">
    <property type="entry name" value="PLipase_A2_dom_sf"/>
</dbReference>
<dbReference type="GO" id="GO:0005509">
    <property type="term" value="F:calcium ion binding"/>
    <property type="evidence" value="ECO:0007669"/>
    <property type="project" value="InterPro"/>
</dbReference>
<dbReference type="PANTHER" id="PTHR12824:SF8">
    <property type="entry name" value="GXIVSPLA2, ISOFORM A"/>
    <property type="match status" value="1"/>
</dbReference>
<gene>
    <name evidence="2" type="ORF">OKA104_LOCUS6509</name>
    <name evidence="1" type="ORF">VCS650_LOCUS41282</name>
</gene>
<dbReference type="GO" id="GO:0006644">
    <property type="term" value="P:phospholipid metabolic process"/>
    <property type="evidence" value="ECO:0007669"/>
    <property type="project" value="InterPro"/>
</dbReference>